<feature type="region of interest" description="Disordered" evidence="1">
    <location>
        <begin position="424"/>
        <end position="459"/>
    </location>
</feature>
<feature type="compositionally biased region" description="Basic and acidic residues" evidence="1">
    <location>
        <begin position="649"/>
        <end position="659"/>
    </location>
</feature>
<dbReference type="Pfam" id="PF10544">
    <property type="entry name" value="T5orf172"/>
    <property type="match status" value="1"/>
</dbReference>
<dbReference type="Proteomes" id="UP000054771">
    <property type="component" value="Unassembled WGS sequence"/>
</dbReference>
<proteinExistence type="predicted"/>
<dbReference type="AlphaFoldDB" id="A0A0U5A113"/>
<evidence type="ECO:0000259" key="2">
    <source>
        <dbReference type="SMART" id="SM00974"/>
    </source>
</evidence>
<feature type="compositionally biased region" description="Acidic residues" evidence="1">
    <location>
        <begin position="329"/>
        <end position="340"/>
    </location>
</feature>
<feature type="compositionally biased region" description="Basic and acidic residues" evidence="1">
    <location>
        <begin position="619"/>
        <end position="641"/>
    </location>
</feature>
<keyword evidence="4" id="KW-1185">Reference proteome</keyword>
<name>A0A0U5A113_ASPCI</name>
<accession>A0A0U5A113</accession>
<gene>
    <name evidence="3" type="ORF">ASPCAL08529</name>
</gene>
<protein>
    <recommendedName>
        <fullName evidence="2">Bacteriophage T5 Orf172 DNA-binding domain-containing protein</fullName>
    </recommendedName>
</protein>
<evidence type="ECO:0000313" key="4">
    <source>
        <dbReference type="Proteomes" id="UP000054771"/>
    </source>
</evidence>
<dbReference type="OrthoDB" id="4510682at2759"/>
<feature type="compositionally biased region" description="Low complexity" evidence="1">
    <location>
        <begin position="127"/>
        <end position="142"/>
    </location>
</feature>
<dbReference type="SMART" id="SM00974">
    <property type="entry name" value="T5orf172"/>
    <property type="match status" value="1"/>
</dbReference>
<feature type="region of interest" description="Disordered" evidence="1">
    <location>
        <begin position="616"/>
        <end position="662"/>
    </location>
</feature>
<feature type="domain" description="Bacteriophage T5 Orf172 DNA-binding" evidence="2">
    <location>
        <begin position="175"/>
        <end position="264"/>
    </location>
</feature>
<evidence type="ECO:0000313" key="3">
    <source>
        <dbReference type="EMBL" id="CEN61881.1"/>
    </source>
</evidence>
<sequence length="678" mass="76298">MPEVRFIELRILAAECRSRTGRQCAAILSRDNDCEERFSHGTFEVQQLHDKLRSGTETELDKAGQAETLKRIAELTLCDLHNKEEEIAAAVEQWESEIPPRDSPSTEPPRTPQPKKKTHETEQLQFSPYKSPNSKAKSPKSYSSKDVDLRVRKVLAGDIENEGRLIGNLYVFSFKGAKGLYKIGRTRRTTRMEEHEKCYPGLEVHRYIVCSNAELFERVVQAELVSHRHSHPCNKCVNKKGNPVMHGEWFKAPMEDILNVVDVWSMYADMLYRYGFTIDVGHQKIPRPGFSSHPDRWTDWAWDEIRRWKAGSPPEFGPVEKAVTNELGQTEDVDSSDTDTETASAASSPASLLDTPATTPSTTPLAIPGAYIDEHDGYTQSPTPAQRYTKVKPAKIVDENEDDEQDESDVVSEKPLARALFRSSEQDQPELPQEQSHSNDSQCFPSTKENTAAHSDTASVLVTSSTEAASRALIDKGVRLALETANQAQSEGTIYLTRRHPNTESYKIYHRKKGAQREGACYSRLEIFSELECTNKETIQNLVLAEFADRVDEGTCGGGSCRTFHKNWISASGDTIEASIRAWTDLVRVGYNLADIPLNDFSEDEDRWTKWALATAAHSKKEPKNDERKDETATAESRKSTEMGQEVPPSDHDADRQSTEDSGILSDFLRRLKLAFRP</sequence>
<organism evidence="3 4">
    <name type="scientific">Aspergillus calidoustus</name>
    <dbReference type="NCBI Taxonomy" id="454130"/>
    <lineage>
        <taxon>Eukaryota</taxon>
        <taxon>Fungi</taxon>
        <taxon>Dikarya</taxon>
        <taxon>Ascomycota</taxon>
        <taxon>Pezizomycotina</taxon>
        <taxon>Eurotiomycetes</taxon>
        <taxon>Eurotiomycetidae</taxon>
        <taxon>Eurotiales</taxon>
        <taxon>Aspergillaceae</taxon>
        <taxon>Aspergillus</taxon>
        <taxon>Aspergillus subgen. Nidulantes</taxon>
    </lineage>
</organism>
<reference evidence="4" key="1">
    <citation type="journal article" date="2016" name="Genome Announc.">
        <title>Draft genome sequences of fungus Aspergillus calidoustus.</title>
        <authorList>
            <person name="Horn F."/>
            <person name="Linde J."/>
            <person name="Mattern D.J."/>
            <person name="Walther G."/>
            <person name="Guthke R."/>
            <person name="Scherlach K."/>
            <person name="Martin K."/>
            <person name="Brakhage A.A."/>
            <person name="Petzke L."/>
            <person name="Valiante V."/>
        </authorList>
    </citation>
    <scope>NUCLEOTIDE SEQUENCE [LARGE SCALE GENOMIC DNA]</scope>
    <source>
        <strain evidence="4">SF006504</strain>
    </source>
</reference>
<feature type="region of interest" description="Disordered" evidence="1">
    <location>
        <begin position="92"/>
        <end position="144"/>
    </location>
</feature>
<feature type="region of interest" description="Disordered" evidence="1">
    <location>
        <begin position="328"/>
        <end position="391"/>
    </location>
</feature>
<evidence type="ECO:0000256" key="1">
    <source>
        <dbReference type="SAM" id="MobiDB-lite"/>
    </source>
</evidence>
<feature type="compositionally biased region" description="Polar residues" evidence="1">
    <location>
        <begin position="433"/>
        <end position="459"/>
    </location>
</feature>
<dbReference type="EMBL" id="CDMC01000006">
    <property type="protein sequence ID" value="CEN61881.1"/>
    <property type="molecule type" value="Genomic_DNA"/>
</dbReference>
<dbReference type="InterPro" id="IPR018306">
    <property type="entry name" value="Phage_T5_Orf172_DNA-bd"/>
</dbReference>
<feature type="compositionally biased region" description="Low complexity" evidence="1">
    <location>
        <begin position="341"/>
        <end position="366"/>
    </location>
</feature>